<protein>
    <submittedName>
        <fullName evidence="2">Uncharacterized protein</fullName>
    </submittedName>
</protein>
<dbReference type="EMBL" id="LWDD02003124">
    <property type="protein sequence ID" value="KAE8238031.1"/>
    <property type="molecule type" value="Genomic_DNA"/>
</dbReference>
<sequence>MNATSFERIELALVACDMTENIVDWLEIIEIDDRDRKSRPVVRDRAAFGSFQKRPAVEQAGEIIRVSDEPDPRSFRQSALLGFERSDTFDFDRRARLHELYESALVGPQQSQDEADHENEANAETHGSDLAGKD</sequence>
<evidence type="ECO:0000313" key="3">
    <source>
        <dbReference type="Proteomes" id="UP000077671"/>
    </source>
</evidence>
<reference evidence="2" key="2">
    <citation type="journal article" date="2019" name="IMA Fungus">
        <title>Genome sequencing and comparison of five Tilletia species to identify candidate genes for the detection of regulated species infecting wheat.</title>
        <authorList>
            <person name="Nguyen H.D.T."/>
            <person name="Sultana T."/>
            <person name="Kesanakurti P."/>
            <person name="Hambleton S."/>
        </authorList>
    </citation>
    <scope>NUCLEOTIDE SEQUENCE</scope>
    <source>
        <strain evidence="2">DAOMC 238032</strain>
    </source>
</reference>
<evidence type="ECO:0000256" key="1">
    <source>
        <dbReference type="SAM" id="MobiDB-lite"/>
    </source>
</evidence>
<organism evidence="2 3">
    <name type="scientific">Tilletia caries</name>
    <name type="common">wheat bunt fungus</name>
    <dbReference type="NCBI Taxonomy" id="13290"/>
    <lineage>
        <taxon>Eukaryota</taxon>
        <taxon>Fungi</taxon>
        <taxon>Dikarya</taxon>
        <taxon>Basidiomycota</taxon>
        <taxon>Ustilaginomycotina</taxon>
        <taxon>Exobasidiomycetes</taxon>
        <taxon>Tilletiales</taxon>
        <taxon>Tilletiaceae</taxon>
        <taxon>Tilletia</taxon>
    </lineage>
</organism>
<dbReference type="Proteomes" id="UP000077671">
    <property type="component" value="Unassembled WGS sequence"/>
</dbReference>
<comment type="caution">
    <text evidence="2">The sequence shown here is derived from an EMBL/GenBank/DDBJ whole genome shotgun (WGS) entry which is preliminary data.</text>
</comment>
<gene>
    <name evidence="2" type="ORF">A4X03_0g8971</name>
</gene>
<feature type="region of interest" description="Disordered" evidence="1">
    <location>
        <begin position="102"/>
        <end position="134"/>
    </location>
</feature>
<reference evidence="2" key="1">
    <citation type="submission" date="2016-04" db="EMBL/GenBank/DDBJ databases">
        <authorList>
            <person name="Nguyen H.D."/>
            <person name="Kesanakurti P."/>
            <person name="Cullis J."/>
            <person name="Levesque C.A."/>
            <person name="Hambleton S."/>
        </authorList>
    </citation>
    <scope>NUCLEOTIDE SEQUENCE</scope>
    <source>
        <strain evidence="2">DAOMC 238032</strain>
    </source>
</reference>
<accession>A0A8T8SEU4</accession>
<name>A0A8T8SEU4_9BASI</name>
<evidence type="ECO:0000313" key="2">
    <source>
        <dbReference type="EMBL" id="KAE8238031.1"/>
    </source>
</evidence>
<proteinExistence type="predicted"/>
<dbReference type="AlphaFoldDB" id="A0A8T8SEU4"/>